<dbReference type="GO" id="GO:0005524">
    <property type="term" value="F:ATP binding"/>
    <property type="evidence" value="ECO:0007669"/>
    <property type="project" value="UniProtKB-KW"/>
</dbReference>
<dbReference type="Proteomes" id="UP000316426">
    <property type="component" value="Chromosome"/>
</dbReference>
<dbReference type="SMART" id="SM00091">
    <property type="entry name" value="PAS"/>
    <property type="match status" value="2"/>
</dbReference>
<evidence type="ECO:0000256" key="8">
    <source>
        <dbReference type="ARBA" id="ARBA00023012"/>
    </source>
</evidence>
<dbReference type="PANTHER" id="PTHR43065">
    <property type="entry name" value="SENSOR HISTIDINE KINASE"/>
    <property type="match status" value="1"/>
</dbReference>
<keyword evidence="4 11" id="KW-0808">Transferase</keyword>
<dbReference type="Pfam" id="PF02518">
    <property type="entry name" value="HATPase_c"/>
    <property type="match status" value="1"/>
</dbReference>
<dbReference type="Gene3D" id="1.10.287.130">
    <property type="match status" value="1"/>
</dbReference>
<protein>
    <recommendedName>
        <fullName evidence="2">histidine kinase</fullName>
        <ecNumber evidence="2">2.7.13.3</ecNumber>
    </recommendedName>
</protein>
<dbReference type="PRINTS" id="PR00344">
    <property type="entry name" value="BCTRLSENSOR"/>
</dbReference>
<evidence type="ECO:0000256" key="1">
    <source>
        <dbReference type="ARBA" id="ARBA00000085"/>
    </source>
</evidence>
<dbReference type="PROSITE" id="PS50109">
    <property type="entry name" value="HIS_KIN"/>
    <property type="match status" value="1"/>
</dbReference>
<gene>
    <name evidence="11" type="primary">fixL_1</name>
    <name evidence="11" type="ORF">Spa11_02100</name>
</gene>
<feature type="domain" description="Histidine kinase" evidence="10">
    <location>
        <begin position="501"/>
        <end position="755"/>
    </location>
</feature>
<sequence>MTPSPAMRLQQVEGLFTQSLRELQALTDRVFSFLLVAQWAAAIVCALTLSPRAWVGSQSSPHIHLVAALLVGGLLTVFPVWLARNRSGEYLTRLVITAAQMMFSALLIHLMGGRIEAHFHIFGSLALLSFYRDFRVFVPAVVLILSDHLFRGVYWPQSVFGVSEPALFEALEHGGWVLFETAFLVWGIAQSRDHLWRMAELQASLEEERDTLEARVERRTEQLAEARDYLANVIDSLDARICILDERGVILSTNAAWRRFGEGIESEAIRIGEGDNYIHYCDTLGATDGFHAAELAAGLRGIVAGDPDCFVMEYRHHVAGGEAWFQVRACPFAGASGAAVVVAHVDVTERVNAAASSRREADRAAALSQILSDLPNEVYILRRDDLRFLLVSEGAVRATGYDRPTLLGMSPADLVPNATVEKCLVAVEPLIEGRASMVDFQTLHRRHDGHAYPVQVSVHAANFNGQPVFVAFITDLTEVRRLESRLAQSQKLESIGQLAAGIAHEINTPMQCVSNNVEFLQECHQRLFDLVDRLVKTLDSPARSWDDRKLSVRSLIDEHYYNRVAAMAPSAINEAAEASRRVIEIVRAMKVMSHPGTHDFVDSDLNDGIRNAATIARNRWKYVAEVEFDLDEALPHVPVLPAELNQVFLNLIVNAADAIAEKNGENGPLGVITLRTRCESESVRIEIADNGPGVPEAIRERIFDPFFTTKDVGKGTGQGLAISYDVVVNKHHGTIDVLSTEGEGATFVVCLPMRVEAAEGITEASTSVVEA</sequence>
<dbReference type="CDD" id="cd00130">
    <property type="entry name" value="PAS"/>
    <property type="match status" value="1"/>
</dbReference>
<dbReference type="InterPro" id="IPR036097">
    <property type="entry name" value="HisK_dim/P_sf"/>
</dbReference>
<dbReference type="InterPro" id="IPR013656">
    <property type="entry name" value="PAS_4"/>
</dbReference>
<dbReference type="PANTHER" id="PTHR43065:SF46">
    <property type="entry name" value="C4-DICARBOXYLATE TRANSPORT SENSOR PROTEIN DCTB"/>
    <property type="match status" value="1"/>
</dbReference>
<dbReference type="AlphaFoldDB" id="A0A518K2N6"/>
<dbReference type="GO" id="GO:0000155">
    <property type="term" value="F:phosphorelay sensor kinase activity"/>
    <property type="evidence" value="ECO:0007669"/>
    <property type="project" value="InterPro"/>
</dbReference>
<dbReference type="NCBIfam" id="TIGR00229">
    <property type="entry name" value="sensory_box"/>
    <property type="match status" value="1"/>
</dbReference>
<dbReference type="InterPro" id="IPR003594">
    <property type="entry name" value="HATPase_dom"/>
</dbReference>
<dbReference type="SMART" id="SM00387">
    <property type="entry name" value="HATPase_c"/>
    <property type="match status" value="1"/>
</dbReference>
<dbReference type="SUPFAM" id="SSF55874">
    <property type="entry name" value="ATPase domain of HSP90 chaperone/DNA topoisomerase II/histidine kinase"/>
    <property type="match status" value="1"/>
</dbReference>
<dbReference type="SUPFAM" id="SSF47384">
    <property type="entry name" value="Homodimeric domain of signal transducing histidine kinase"/>
    <property type="match status" value="1"/>
</dbReference>
<dbReference type="Gene3D" id="3.30.565.10">
    <property type="entry name" value="Histidine kinase-like ATPase, C-terminal domain"/>
    <property type="match status" value="1"/>
</dbReference>
<dbReference type="KEGG" id="bmei:Spa11_02100"/>
<keyword evidence="5" id="KW-0547">Nucleotide-binding</keyword>
<dbReference type="SUPFAM" id="SSF55785">
    <property type="entry name" value="PYP-like sensor domain (PAS domain)"/>
    <property type="match status" value="2"/>
</dbReference>
<evidence type="ECO:0000313" key="12">
    <source>
        <dbReference type="Proteomes" id="UP000316426"/>
    </source>
</evidence>
<evidence type="ECO:0000259" key="10">
    <source>
        <dbReference type="PROSITE" id="PS50109"/>
    </source>
</evidence>
<dbReference type="Pfam" id="PF08448">
    <property type="entry name" value="PAS_4"/>
    <property type="match status" value="1"/>
</dbReference>
<evidence type="ECO:0000256" key="6">
    <source>
        <dbReference type="ARBA" id="ARBA00022777"/>
    </source>
</evidence>
<dbReference type="InterPro" id="IPR000014">
    <property type="entry name" value="PAS"/>
</dbReference>
<name>A0A518K2N6_9BACT</name>
<dbReference type="InterPro" id="IPR003661">
    <property type="entry name" value="HisK_dim/P_dom"/>
</dbReference>
<feature type="transmembrane region" description="Helical" evidence="9">
    <location>
        <begin position="62"/>
        <end position="82"/>
    </location>
</feature>
<evidence type="ECO:0000256" key="7">
    <source>
        <dbReference type="ARBA" id="ARBA00022840"/>
    </source>
</evidence>
<proteinExistence type="predicted"/>
<feature type="transmembrane region" description="Helical" evidence="9">
    <location>
        <begin position="94"/>
        <end position="113"/>
    </location>
</feature>
<dbReference type="EC" id="2.7.13.3" evidence="2"/>
<evidence type="ECO:0000256" key="2">
    <source>
        <dbReference type="ARBA" id="ARBA00012438"/>
    </source>
</evidence>
<dbReference type="EMBL" id="CP036349">
    <property type="protein sequence ID" value="QDV72040.1"/>
    <property type="molecule type" value="Genomic_DNA"/>
</dbReference>
<dbReference type="Pfam" id="PF13426">
    <property type="entry name" value="PAS_9"/>
    <property type="match status" value="1"/>
</dbReference>
<evidence type="ECO:0000313" key="11">
    <source>
        <dbReference type="EMBL" id="QDV72040.1"/>
    </source>
</evidence>
<dbReference type="InterPro" id="IPR036890">
    <property type="entry name" value="HATPase_C_sf"/>
</dbReference>
<keyword evidence="3" id="KW-0597">Phosphoprotein</keyword>
<keyword evidence="7" id="KW-0067">ATP-binding</keyword>
<evidence type="ECO:0000256" key="3">
    <source>
        <dbReference type="ARBA" id="ARBA00022553"/>
    </source>
</evidence>
<reference evidence="11 12" key="1">
    <citation type="submission" date="2019-02" db="EMBL/GenBank/DDBJ databases">
        <title>Deep-cultivation of Planctomycetes and their phenomic and genomic characterization uncovers novel biology.</title>
        <authorList>
            <person name="Wiegand S."/>
            <person name="Jogler M."/>
            <person name="Boedeker C."/>
            <person name="Pinto D."/>
            <person name="Vollmers J."/>
            <person name="Rivas-Marin E."/>
            <person name="Kohn T."/>
            <person name="Peeters S.H."/>
            <person name="Heuer A."/>
            <person name="Rast P."/>
            <person name="Oberbeckmann S."/>
            <person name="Bunk B."/>
            <person name="Jeske O."/>
            <person name="Meyerdierks A."/>
            <person name="Storesund J.E."/>
            <person name="Kallscheuer N."/>
            <person name="Luecker S."/>
            <person name="Lage O.M."/>
            <person name="Pohl T."/>
            <person name="Merkel B.J."/>
            <person name="Hornburger P."/>
            <person name="Mueller R.-W."/>
            <person name="Bruemmer F."/>
            <person name="Labrenz M."/>
            <person name="Spormann A.M."/>
            <person name="Op den Camp H."/>
            <person name="Overmann J."/>
            <person name="Amann R."/>
            <person name="Jetten M.S.M."/>
            <person name="Mascher T."/>
            <person name="Medema M.H."/>
            <person name="Devos D.P."/>
            <person name="Kaster A.-K."/>
            <person name="Ovreas L."/>
            <person name="Rohde M."/>
            <person name="Galperin M.Y."/>
            <person name="Jogler C."/>
        </authorList>
    </citation>
    <scope>NUCLEOTIDE SEQUENCE [LARGE SCALE GENOMIC DNA]</scope>
    <source>
        <strain evidence="11 12">Spa11</strain>
    </source>
</reference>
<dbReference type="InterPro" id="IPR005467">
    <property type="entry name" value="His_kinase_dom"/>
</dbReference>
<dbReference type="InterPro" id="IPR004358">
    <property type="entry name" value="Sig_transdc_His_kin-like_C"/>
</dbReference>
<dbReference type="CDD" id="cd00082">
    <property type="entry name" value="HisKA"/>
    <property type="match status" value="1"/>
</dbReference>
<dbReference type="RefSeq" id="WP_197529649.1">
    <property type="nucleotide sequence ID" value="NZ_CP036349.1"/>
</dbReference>
<keyword evidence="9" id="KW-0812">Transmembrane</keyword>
<evidence type="ECO:0000256" key="9">
    <source>
        <dbReference type="SAM" id="Phobius"/>
    </source>
</evidence>
<dbReference type="Gene3D" id="3.30.450.20">
    <property type="entry name" value="PAS domain"/>
    <property type="match status" value="2"/>
</dbReference>
<keyword evidence="9" id="KW-0472">Membrane</keyword>
<accession>A0A518K2N6</accession>
<evidence type="ECO:0000256" key="4">
    <source>
        <dbReference type="ARBA" id="ARBA00022679"/>
    </source>
</evidence>
<comment type="catalytic activity">
    <reaction evidence="1">
        <text>ATP + protein L-histidine = ADP + protein N-phospho-L-histidine.</text>
        <dbReference type="EC" id="2.7.13.3"/>
    </reaction>
</comment>
<keyword evidence="12" id="KW-1185">Reference proteome</keyword>
<dbReference type="InterPro" id="IPR035965">
    <property type="entry name" value="PAS-like_dom_sf"/>
</dbReference>
<organism evidence="11 12">
    <name type="scientific">Botrimarina mediterranea</name>
    <dbReference type="NCBI Taxonomy" id="2528022"/>
    <lineage>
        <taxon>Bacteria</taxon>
        <taxon>Pseudomonadati</taxon>
        <taxon>Planctomycetota</taxon>
        <taxon>Planctomycetia</taxon>
        <taxon>Pirellulales</taxon>
        <taxon>Lacipirellulaceae</taxon>
        <taxon>Botrimarina</taxon>
    </lineage>
</organism>
<feature type="transmembrane region" description="Helical" evidence="9">
    <location>
        <begin position="30"/>
        <end position="50"/>
    </location>
</feature>
<keyword evidence="8" id="KW-0902">Two-component regulatory system</keyword>
<evidence type="ECO:0000256" key="5">
    <source>
        <dbReference type="ARBA" id="ARBA00022741"/>
    </source>
</evidence>
<keyword evidence="9" id="KW-1133">Transmembrane helix</keyword>
<keyword evidence="6" id="KW-0418">Kinase</keyword>